<dbReference type="STRING" id="408074.SAMN05660909_02788"/>
<dbReference type="InterPro" id="IPR032710">
    <property type="entry name" value="NTF2-like_dom_sf"/>
</dbReference>
<evidence type="ECO:0008006" key="3">
    <source>
        <dbReference type="Google" id="ProtNLM"/>
    </source>
</evidence>
<dbReference type="RefSeq" id="WP_211117749.1">
    <property type="nucleotide sequence ID" value="NZ_BKAT01000017.1"/>
</dbReference>
<evidence type="ECO:0000313" key="2">
    <source>
        <dbReference type="Proteomes" id="UP000199656"/>
    </source>
</evidence>
<gene>
    <name evidence="1" type="ORF">SAMN05660909_02788</name>
</gene>
<dbReference type="Proteomes" id="UP000199656">
    <property type="component" value="Unassembled WGS sequence"/>
</dbReference>
<accession>A0A1H4CT87</accession>
<name>A0A1H4CT87_9BACT</name>
<keyword evidence="2" id="KW-1185">Reference proteome</keyword>
<dbReference type="Gene3D" id="3.10.450.50">
    <property type="match status" value="1"/>
</dbReference>
<proteinExistence type="predicted"/>
<dbReference type="EMBL" id="FNRL01000011">
    <property type="protein sequence ID" value="SEA63640.1"/>
    <property type="molecule type" value="Genomic_DNA"/>
</dbReference>
<protein>
    <recommendedName>
        <fullName evidence="3">Nuclear transport factor 2 family protein</fullName>
    </recommendedName>
</protein>
<dbReference type="AlphaFoldDB" id="A0A1H4CT87"/>
<reference evidence="2" key="1">
    <citation type="submission" date="2016-10" db="EMBL/GenBank/DDBJ databases">
        <authorList>
            <person name="Varghese N."/>
            <person name="Submissions S."/>
        </authorList>
    </citation>
    <scope>NUCLEOTIDE SEQUENCE [LARGE SCALE GENOMIC DNA]</scope>
    <source>
        <strain evidence="2">DSM 23920</strain>
    </source>
</reference>
<dbReference type="SUPFAM" id="SSF54427">
    <property type="entry name" value="NTF2-like"/>
    <property type="match status" value="1"/>
</dbReference>
<sequence length="40" mass="4653">MAHTESFASAWLEAWNSHDLDAIMEHYDESIVFYSLSFSN</sequence>
<organism evidence="1 2">
    <name type="scientific">Chitinophaga terrae</name>
    <name type="common">ex Kim and Jung 2007</name>
    <dbReference type="NCBI Taxonomy" id="408074"/>
    <lineage>
        <taxon>Bacteria</taxon>
        <taxon>Pseudomonadati</taxon>
        <taxon>Bacteroidota</taxon>
        <taxon>Chitinophagia</taxon>
        <taxon>Chitinophagales</taxon>
        <taxon>Chitinophagaceae</taxon>
        <taxon>Chitinophaga</taxon>
    </lineage>
</organism>
<evidence type="ECO:0000313" key="1">
    <source>
        <dbReference type="EMBL" id="SEA63640.1"/>
    </source>
</evidence>